<gene>
    <name evidence="2" type="ORF">HNQ69_001129</name>
</gene>
<keyword evidence="3" id="KW-1185">Reference proteome</keyword>
<dbReference type="SMART" id="SM00530">
    <property type="entry name" value="HTH_XRE"/>
    <property type="match status" value="1"/>
</dbReference>
<dbReference type="Pfam" id="PF01381">
    <property type="entry name" value="HTH_3"/>
    <property type="match status" value="1"/>
</dbReference>
<name>A0A840NMR7_9HYPH</name>
<feature type="domain" description="HTH cro/C1-type" evidence="1">
    <location>
        <begin position="16"/>
        <end position="70"/>
    </location>
</feature>
<comment type="caution">
    <text evidence="2">The sequence shown here is derived from an EMBL/GenBank/DDBJ whole genome shotgun (WGS) entry which is preliminary data.</text>
</comment>
<dbReference type="InterPro" id="IPR010982">
    <property type="entry name" value="Lambda_DNA-bd_dom_sf"/>
</dbReference>
<dbReference type="AlphaFoldDB" id="A0A840NMR7"/>
<accession>A0A840NMR7</accession>
<reference evidence="2 3" key="1">
    <citation type="submission" date="2020-08" db="EMBL/GenBank/DDBJ databases">
        <title>Genomic Encyclopedia of Type Strains, Phase IV (KMG-IV): sequencing the most valuable type-strain genomes for metagenomic binning, comparative biology and taxonomic classification.</title>
        <authorList>
            <person name="Goeker M."/>
        </authorList>
    </citation>
    <scope>NUCLEOTIDE SEQUENCE [LARGE SCALE GENOMIC DNA]</scope>
    <source>
        <strain evidence="2 3">DSM 28538</strain>
    </source>
</reference>
<dbReference type="CDD" id="cd00093">
    <property type="entry name" value="HTH_XRE"/>
    <property type="match status" value="1"/>
</dbReference>
<dbReference type="Proteomes" id="UP000561417">
    <property type="component" value="Unassembled WGS sequence"/>
</dbReference>
<dbReference type="SUPFAM" id="SSF47413">
    <property type="entry name" value="lambda repressor-like DNA-binding domains"/>
    <property type="match status" value="1"/>
</dbReference>
<dbReference type="InterPro" id="IPR001387">
    <property type="entry name" value="Cro/C1-type_HTH"/>
</dbReference>
<protein>
    <submittedName>
        <fullName evidence="2">Transcriptional regulator with XRE-family HTH domain</fullName>
    </submittedName>
</protein>
<dbReference type="GO" id="GO:0003677">
    <property type="term" value="F:DNA binding"/>
    <property type="evidence" value="ECO:0007669"/>
    <property type="project" value="InterPro"/>
</dbReference>
<evidence type="ECO:0000259" key="1">
    <source>
        <dbReference type="PROSITE" id="PS50943"/>
    </source>
</evidence>
<sequence length="91" mass="10578">MQTKNPHNDIFVGKRIRFKRKMLKMSQKQLCHALSVSFQQVQKYETRLDRIGAGCLKEIADILNVPIAFFMRISEQNKSPLPSWISNTLSK</sequence>
<dbReference type="EMBL" id="JACHIM010000004">
    <property type="protein sequence ID" value="MBB5073996.1"/>
    <property type="molecule type" value="Genomic_DNA"/>
</dbReference>
<proteinExistence type="predicted"/>
<organism evidence="2 3">
    <name type="scientific">Bartonella callosciuri</name>
    <dbReference type="NCBI Taxonomy" id="686223"/>
    <lineage>
        <taxon>Bacteria</taxon>
        <taxon>Pseudomonadati</taxon>
        <taxon>Pseudomonadota</taxon>
        <taxon>Alphaproteobacteria</taxon>
        <taxon>Hyphomicrobiales</taxon>
        <taxon>Bartonellaceae</taxon>
        <taxon>Bartonella</taxon>
    </lineage>
</organism>
<evidence type="ECO:0000313" key="3">
    <source>
        <dbReference type="Proteomes" id="UP000561417"/>
    </source>
</evidence>
<dbReference type="PROSITE" id="PS50943">
    <property type="entry name" value="HTH_CROC1"/>
    <property type="match status" value="1"/>
</dbReference>
<evidence type="ECO:0000313" key="2">
    <source>
        <dbReference type="EMBL" id="MBB5073996.1"/>
    </source>
</evidence>
<dbReference type="Gene3D" id="1.10.260.40">
    <property type="entry name" value="lambda repressor-like DNA-binding domains"/>
    <property type="match status" value="1"/>
</dbReference>